<comment type="caution">
    <text evidence="2">The sequence shown here is derived from an EMBL/GenBank/DDBJ whole genome shotgun (WGS) entry which is preliminary data.</text>
</comment>
<evidence type="ECO:0008006" key="4">
    <source>
        <dbReference type="Google" id="ProtNLM"/>
    </source>
</evidence>
<dbReference type="RefSeq" id="WP_184324384.1">
    <property type="nucleotide sequence ID" value="NZ_JACHLZ010000001.1"/>
</dbReference>
<dbReference type="AlphaFoldDB" id="A0A841AC53"/>
<keyword evidence="3" id="KW-1185">Reference proteome</keyword>
<gene>
    <name evidence="2" type="ORF">HNR70_000633</name>
</gene>
<proteinExistence type="predicted"/>
<name>A0A841AC53_9MICO</name>
<sequence>MTDPQHTHADRTDQDHAGHDHAGHDHAAQDTTGAEELRDIAEVSSVEIITSACVHLMSAAAVKVGLADDEDTGHYQDLAEARKLITALAGLVTAAAPEIGNEHARSLRDGLRSLQLAFAEALPFPDEPGKAPGEKYTGRVS</sequence>
<feature type="compositionally biased region" description="Basic and acidic residues" evidence="1">
    <location>
        <begin position="1"/>
        <end position="28"/>
    </location>
</feature>
<reference evidence="2 3" key="1">
    <citation type="submission" date="2020-08" db="EMBL/GenBank/DDBJ databases">
        <title>Sequencing the genomes of 1000 actinobacteria strains.</title>
        <authorList>
            <person name="Klenk H.-P."/>
        </authorList>
    </citation>
    <scope>NUCLEOTIDE SEQUENCE [LARGE SCALE GENOMIC DNA]</scope>
    <source>
        <strain evidence="2 3">DSM 28796</strain>
    </source>
</reference>
<dbReference type="Pfam" id="PF08899">
    <property type="entry name" value="DUF1844"/>
    <property type="match status" value="1"/>
</dbReference>
<evidence type="ECO:0000256" key="1">
    <source>
        <dbReference type="SAM" id="MobiDB-lite"/>
    </source>
</evidence>
<dbReference type="EMBL" id="JACHLZ010000001">
    <property type="protein sequence ID" value="MBB5830820.1"/>
    <property type="molecule type" value="Genomic_DNA"/>
</dbReference>
<dbReference type="InterPro" id="IPR014995">
    <property type="entry name" value="DUF1844"/>
</dbReference>
<dbReference type="Proteomes" id="UP000588158">
    <property type="component" value="Unassembled WGS sequence"/>
</dbReference>
<accession>A0A841AC53</accession>
<evidence type="ECO:0000313" key="2">
    <source>
        <dbReference type="EMBL" id="MBB5830820.1"/>
    </source>
</evidence>
<feature type="region of interest" description="Disordered" evidence="1">
    <location>
        <begin position="1"/>
        <end position="36"/>
    </location>
</feature>
<evidence type="ECO:0000313" key="3">
    <source>
        <dbReference type="Proteomes" id="UP000588158"/>
    </source>
</evidence>
<protein>
    <recommendedName>
        <fullName evidence="4">DUF1844 domain-containing protein</fullName>
    </recommendedName>
</protein>
<organism evidence="2 3">
    <name type="scientific">Brachybacterium aquaticum</name>
    <dbReference type="NCBI Taxonomy" id="1432564"/>
    <lineage>
        <taxon>Bacteria</taxon>
        <taxon>Bacillati</taxon>
        <taxon>Actinomycetota</taxon>
        <taxon>Actinomycetes</taxon>
        <taxon>Micrococcales</taxon>
        <taxon>Dermabacteraceae</taxon>
        <taxon>Brachybacterium</taxon>
    </lineage>
</organism>